<feature type="region of interest" description="Disordered" evidence="1">
    <location>
        <begin position="24"/>
        <end position="78"/>
    </location>
</feature>
<feature type="compositionally biased region" description="Polar residues" evidence="1">
    <location>
        <begin position="41"/>
        <end position="56"/>
    </location>
</feature>
<feature type="non-terminal residue" evidence="2">
    <location>
        <position position="101"/>
    </location>
</feature>
<sequence length="101" mass="11292">LDLLYASEEGNVRHILSEGISVDSVSYKPQSKRPAPETTDETQSNFTNNNCQTPIGSESGPAYTSYDDEYDESDESDVECELRLNVDEIGFDEYIDQGNKD</sequence>
<protein>
    <submittedName>
        <fullName evidence="2">9195_t:CDS:1</fullName>
    </submittedName>
</protein>
<keyword evidence="3" id="KW-1185">Reference proteome</keyword>
<evidence type="ECO:0000313" key="2">
    <source>
        <dbReference type="EMBL" id="CAG8781162.1"/>
    </source>
</evidence>
<organism evidence="2 3">
    <name type="scientific">Racocetra fulgida</name>
    <dbReference type="NCBI Taxonomy" id="60492"/>
    <lineage>
        <taxon>Eukaryota</taxon>
        <taxon>Fungi</taxon>
        <taxon>Fungi incertae sedis</taxon>
        <taxon>Mucoromycota</taxon>
        <taxon>Glomeromycotina</taxon>
        <taxon>Glomeromycetes</taxon>
        <taxon>Diversisporales</taxon>
        <taxon>Gigasporaceae</taxon>
        <taxon>Racocetra</taxon>
    </lineage>
</organism>
<dbReference type="EMBL" id="CAJVPZ010052919">
    <property type="protein sequence ID" value="CAG8781162.1"/>
    <property type="molecule type" value="Genomic_DNA"/>
</dbReference>
<evidence type="ECO:0000313" key="3">
    <source>
        <dbReference type="Proteomes" id="UP000789396"/>
    </source>
</evidence>
<accession>A0A9N9P3I0</accession>
<dbReference type="Proteomes" id="UP000789396">
    <property type="component" value="Unassembled WGS sequence"/>
</dbReference>
<feature type="non-terminal residue" evidence="2">
    <location>
        <position position="1"/>
    </location>
</feature>
<name>A0A9N9P3I0_9GLOM</name>
<evidence type="ECO:0000256" key="1">
    <source>
        <dbReference type="SAM" id="MobiDB-lite"/>
    </source>
</evidence>
<dbReference type="AlphaFoldDB" id="A0A9N9P3I0"/>
<comment type="caution">
    <text evidence="2">The sequence shown here is derived from an EMBL/GenBank/DDBJ whole genome shotgun (WGS) entry which is preliminary data.</text>
</comment>
<gene>
    <name evidence="2" type="ORF">RFULGI_LOCUS15839</name>
</gene>
<reference evidence="2" key="1">
    <citation type="submission" date="2021-06" db="EMBL/GenBank/DDBJ databases">
        <authorList>
            <person name="Kallberg Y."/>
            <person name="Tangrot J."/>
            <person name="Rosling A."/>
        </authorList>
    </citation>
    <scope>NUCLEOTIDE SEQUENCE</scope>
    <source>
        <strain evidence="2">IN212</strain>
    </source>
</reference>
<proteinExistence type="predicted"/>
<feature type="compositionally biased region" description="Acidic residues" evidence="1">
    <location>
        <begin position="66"/>
        <end position="78"/>
    </location>
</feature>